<accession>A0A073CM45</accession>
<dbReference type="RefSeq" id="WP_042156546.1">
    <property type="nucleotide sequence ID" value="NZ_CM002803.1"/>
</dbReference>
<dbReference type="Pfam" id="PF09925">
    <property type="entry name" value="DUF2157"/>
    <property type="match status" value="1"/>
</dbReference>
<sequence length="467" mass="52956">MINEKFRRQLRHEAKLWQEEQIIDDSVYQQLANRYQFNHLETAASSRFVMILIGLGAILLGLGVITFVAANWQDWSKTVKVILLLSLFIGVNATGFYLWQQPSDSFEVGRKQKLGQGLLLFGALILGANIALMGQIFHQSGSVYELFLVWGIGVLAMSYSLQLTSLGFLGLLLYGMGYWSGASNLYSPQPFSILHLFLEHTPLIAGFLFIPLAYRCQSRVLFIMTLLILIPALQISILPLLNSDLPEGLIFAIMFIFTPALLWSYDDILWPMIDSRPFQPSARTLSIIQLSIVFFGLSFNGVWNDLLQNNSNNSVFMSNFLLIDFYIFLGIVLWQWFQLIKPGAIHPNRWGFDSVTSVIAGFLGLTGFIFFWHLQINLIPEIATFLFNVQMFILATGLIRIGLAQTQRFAFWGGMILLVTQIMSRTFEYNTELILKAFVFTLCGVGVILAGLWFERHLLAAARTQNR</sequence>
<feature type="transmembrane region" description="Helical" evidence="1">
    <location>
        <begin position="358"/>
        <end position="376"/>
    </location>
</feature>
<dbReference type="eggNOG" id="COG4872">
    <property type="taxonomic scope" value="Bacteria"/>
</dbReference>
<feature type="transmembrane region" description="Helical" evidence="1">
    <location>
        <begin position="146"/>
        <end position="173"/>
    </location>
</feature>
<organism evidence="3 4">
    <name type="scientific">Planktothrix agardhii (strain NIVA-CYA 126/8)</name>
    <dbReference type="NCBI Taxonomy" id="388467"/>
    <lineage>
        <taxon>Bacteria</taxon>
        <taxon>Bacillati</taxon>
        <taxon>Cyanobacteriota</taxon>
        <taxon>Cyanophyceae</taxon>
        <taxon>Oscillatoriophycideae</taxon>
        <taxon>Oscillatoriales</taxon>
        <taxon>Microcoleaceae</taxon>
        <taxon>Planktothrix</taxon>
    </lineage>
</organism>
<evidence type="ECO:0000313" key="4">
    <source>
        <dbReference type="Proteomes" id="UP000027395"/>
    </source>
</evidence>
<evidence type="ECO:0000313" key="3">
    <source>
        <dbReference type="EMBL" id="KEI68992.1"/>
    </source>
</evidence>
<protein>
    <recommendedName>
        <fullName evidence="2">DUF2157 domain-containing protein</fullName>
    </recommendedName>
</protein>
<name>A0A073CM45_PLAA1</name>
<dbReference type="STRING" id="388467.A19Y_4314"/>
<keyword evidence="4" id="KW-1185">Reference proteome</keyword>
<evidence type="ECO:0000259" key="2">
    <source>
        <dbReference type="Pfam" id="PF09925"/>
    </source>
</evidence>
<dbReference type="EMBL" id="CM002803">
    <property type="protein sequence ID" value="KEI68992.1"/>
    <property type="molecule type" value="Genomic_DNA"/>
</dbReference>
<feature type="transmembrane region" description="Helical" evidence="1">
    <location>
        <begin position="433"/>
        <end position="454"/>
    </location>
</feature>
<dbReference type="HOGENOM" id="CLU_026976_0_0_3"/>
<keyword evidence="1" id="KW-1133">Transmembrane helix</keyword>
<feature type="transmembrane region" description="Helical" evidence="1">
    <location>
        <begin position="221"/>
        <end position="242"/>
    </location>
</feature>
<feature type="transmembrane region" description="Helical" evidence="1">
    <location>
        <begin position="315"/>
        <end position="337"/>
    </location>
</feature>
<feature type="transmembrane region" description="Helical" evidence="1">
    <location>
        <begin position="48"/>
        <end position="69"/>
    </location>
</feature>
<feature type="transmembrane region" description="Helical" evidence="1">
    <location>
        <begin position="81"/>
        <end position="99"/>
    </location>
</feature>
<dbReference type="InterPro" id="IPR018677">
    <property type="entry name" value="DUF2157"/>
</dbReference>
<dbReference type="Proteomes" id="UP000027395">
    <property type="component" value="Chromosome"/>
</dbReference>
<proteinExistence type="predicted"/>
<keyword evidence="1" id="KW-0812">Transmembrane</keyword>
<feature type="transmembrane region" description="Helical" evidence="1">
    <location>
        <begin position="114"/>
        <end position="134"/>
    </location>
</feature>
<feature type="transmembrane region" description="Helical" evidence="1">
    <location>
        <begin position="193"/>
        <end position="214"/>
    </location>
</feature>
<gene>
    <name evidence="3" type="ORF">A19Y_4314</name>
</gene>
<dbReference type="GeneID" id="77290356"/>
<feature type="transmembrane region" description="Helical" evidence="1">
    <location>
        <begin position="285"/>
        <end position="303"/>
    </location>
</feature>
<keyword evidence="1" id="KW-0472">Membrane</keyword>
<reference evidence="3 4" key="1">
    <citation type="journal article" date="2014" name="Appl. Environ. Microbiol.">
        <title>Elucidation of insertion elements encoded on plasmids and in vitro construction of shuttle vectors from the toxic cyanobacterium Planktothrix.</title>
        <authorList>
            <person name="Christiansen G."/>
            <person name="Goesmann A."/>
            <person name="Kurmayer R."/>
        </authorList>
    </citation>
    <scope>NUCLEOTIDE SEQUENCE [LARGE SCALE GENOMIC DNA]</scope>
    <source>
        <strain evidence="3 4">NIVA-CYA 126/8</strain>
    </source>
</reference>
<dbReference type="PATRIC" id="fig|388467.6.peg.4253"/>
<feature type="transmembrane region" description="Helical" evidence="1">
    <location>
        <begin position="382"/>
        <end position="402"/>
    </location>
</feature>
<evidence type="ECO:0000256" key="1">
    <source>
        <dbReference type="SAM" id="Phobius"/>
    </source>
</evidence>
<feature type="transmembrane region" description="Helical" evidence="1">
    <location>
        <begin position="409"/>
        <end position="427"/>
    </location>
</feature>
<feature type="domain" description="DUF2157" evidence="2">
    <location>
        <begin position="16"/>
        <end position="166"/>
    </location>
</feature>
<dbReference type="AlphaFoldDB" id="A0A073CM45"/>
<feature type="transmembrane region" description="Helical" evidence="1">
    <location>
        <begin position="248"/>
        <end position="265"/>
    </location>
</feature>